<sequence length="156" mass="17882">MFTDDDSSGWVSCVEQHHKVSNVPKNNMVNLVAAHLTGDVIPWFQGLVHVHGILKPCFELLSLLIIKKKPLQYLITRKPTFRPNPIRSQVATLTSSSYIPLSILGPAPIRRLSPTEQVDRHSKGLHFNYDEQYKPWHRYKNLQLLLLEGDNSFVED</sequence>
<accession>A0A835LVQ2</accession>
<reference evidence="1 2" key="1">
    <citation type="submission" date="2020-10" db="EMBL/GenBank/DDBJ databases">
        <title>The Coptis chinensis genome and diversification of protoberbering-type alkaloids.</title>
        <authorList>
            <person name="Wang B."/>
            <person name="Shu S."/>
            <person name="Song C."/>
            <person name="Liu Y."/>
        </authorList>
    </citation>
    <scope>NUCLEOTIDE SEQUENCE [LARGE SCALE GENOMIC DNA]</scope>
    <source>
        <strain evidence="1">HL-2020</strain>
        <tissue evidence="1">Leaf</tissue>
    </source>
</reference>
<protein>
    <submittedName>
        <fullName evidence="1">Uncharacterized protein</fullName>
    </submittedName>
</protein>
<comment type="caution">
    <text evidence="1">The sequence shown here is derived from an EMBL/GenBank/DDBJ whole genome shotgun (WGS) entry which is preliminary data.</text>
</comment>
<evidence type="ECO:0000313" key="2">
    <source>
        <dbReference type="Proteomes" id="UP000631114"/>
    </source>
</evidence>
<evidence type="ECO:0000313" key="1">
    <source>
        <dbReference type="EMBL" id="KAF9609250.1"/>
    </source>
</evidence>
<dbReference type="EMBL" id="JADFTS010000004">
    <property type="protein sequence ID" value="KAF9609250.1"/>
    <property type="molecule type" value="Genomic_DNA"/>
</dbReference>
<dbReference type="Proteomes" id="UP000631114">
    <property type="component" value="Unassembled WGS sequence"/>
</dbReference>
<keyword evidence="2" id="KW-1185">Reference proteome</keyword>
<dbReference type="AlphaFoldDB" id="A0A835LVQ2"/>
<organism evidence="1 2">
    <name type="scientific">Coptis chinensis</name>
    <dbReference type="NCBI Taxonomy" id="261450"/>
    <lineage>
        <taxon>Eukaryota</taxon>
        <taxon>Viridiplantae</taxon>
        <taxon>Streptophyta</taxon>
        <taxon>Embryophyta</taxon>
        <taxon>Tracheophyta</taxon>
        <taxon>Spermatophyta</taxon>
        <taxon>Magnoliopsida</taxon>
        <taxon>Ranunculales</taxon>
        <taxon>Ranunculaceae</taxon>
        <taxon>Coptidoideae</taxon>
        <taxon>Coptis</taxon>
    </lineage>
</organism>
<gene>
    <name evidence="1" type="ORF">IFM89_014444</name>
</gene>
<name>A0A835LVQ2_9MAGN</name>
<proteinExistence type="predicted"/>